<protein>
    <submittedName>
        <fullName evidence="2">Uncharacterized protein</fullName>
    </submittedName>
</protein>
<evidence type="ECO:0000313" key="3">
    <source>
        <dbReference type="Proteomes" id="UP001565927"/>
    </source>
</evidence>
<keyword evidence="3" id="KW-1185">Reference proteome</keyword>
<name>A0ABV4GZL4_9ACTN</name>
<sequence length="409" mass="43383">MDDSLDALPDETSGPHALGRQAMADLREPFTAWLEENVHVDEEVGPEAVVEALTVGAGGLLTLRPQARLTRLTPEDVDVLITQVVPAMVEDVGTDDPEEMAADLLAVWWQLLTFLGETGRWQGTAGDLETDLVLVAGEPPELAEVLAAAAGDVEEGEEDQTVLASFPVRAAQAVLAHVGDGLEVPDDAELAGDDVTAVLAAFEHPVPVTVDAEGEPQALEDVPWLRQVVLLMLDLDLLDGEDETLLVPGVEADGWLEPTPEPRELRRQLVGRFVLEDPATLDEGFSVAEAVLPTVLASAMTGEPFDDTTLDALVGDGAVLGPAAGVAVEELKERLSDLGVLGILSERAPWTIARGFWPAIAATVGEEEDDDLLGGLFGDSEPHWLEGVMGQLGLGDEQVRQIRGLLGGR</sequence>
<organism evidence="2 3">
    <name type="scientific">Kineococcus halophytocola</name>
    <dbReference type="NCBI Taxonomy" id="3234027"/>
    <lineage>
        <taxon>Bacteria</taxon>
        <taxon>Bacillati</taxon>
        <taxon>Actinomycetota</taxon>
        <taxon>Actinomycetes</taxon>
        <taxon>Kineosporiales</taxon>
        <taxon>Kineosporiaceae</taxon>
        <taxon>Kineococcus</taxon>
    </lineage>
</organism>
<evidence type="ECO:0000256" key="1">
    <source>
        <dbReference type="SAM" id="MobiDB-lite"/>
    </source>
</evidence>
<dbReference type="EMBL" id="JBGFTU010000008">
    <property type="protein sequence ID" value="MEZ0164755.1"/>
    <property type="molecule type" value="Genomic_DNA"/>
</dbReference>
<comment type="caution">
    <text evidence="2">The sequence shown here is derived from an EMBL/GenBank/DDBJ whole genome shotgun (WGS) entry which is preliminary data.</text>
</comment>
<proteinExistence type="predicted"/>
<feature type="region of interest" description="Disordered" evidence="1">
    <location>
        <begin position="1"/>
        <end position="21"/>
    </location>
</feature>
<accession>A0ABV4GZL4</accession>
<evidence type="ECO:0000313" key="2">
    <source>
        <dbReference type="EMBL" id="MEZ0164755.1"/>
    </source>
</evidence>
<dbReference type="Proteomes" id="UP001565927">
    <property type="component" value="Unassembled WGS sequence"/>
</dbReference>
<gene>
    <name evidence="2" type="ORF">AB2L27_08255</name>
</gene>
<reference evidence="2 3" key="1">
    <citation type="submission" date="2024-07" db="EMBL/GenBank/DDBJ databases">
        <authorList>
            <person name="Thanompreechachai J."/>
            <person name="Duangmal K."/>
        </authorList>
    </citation>
    <scope>NUCLEOTIDE SEQUENCE [LARGE SCALE GENOMIC DNA]</scope>
    <source>
        <strain evidence="2 3">LSe6-4</strain>
    </source>
</reference>
<dbReference type="RefSeq" id="WP_370441003.1">
    <property type="nucleotide sequence ID" value="NZ_JBGFTU010000008.1"/>
</dbReference>